<protein>
    <submittedName>
        <fullName evidence="1">ArsR family transcriptional regulator</fullName>
    </submittedName>
</protein>
<dbReference type="InterPro" id="IPR036390">
    <property type="entry name" value="WH_DNA-bd_sf"/>
</dbReference>
<name>A0A6P1NQP8_9MICC</name>
<reference evidence="1 2" key="1">
    <citation type="submission" date="2020-01" db="EMBL/GenBank/DDBJ databases">
        <title>Pseudarthrobacter psychrotolerans sp. nov., isolated from antarctic soil.</title>
        <authorList>
            <person name="Shin Y."/>
            <person name="Park W."/>
        </authorList>
    </citation>
    <scope>NUCLEOTIDE SEQUENCE [LARGE SCALE GENOMIC DNA]</scope>
    <source>
        <strain evidence="1 2">YJ56</strain>
    </source>
</reference>
<dbReference type="AlphaFoldDB" id="A0A6P1NQP8"/>
<evidence type="ECO:0000313" key="1">
    <source>
        <dbReference type="EMBL" id="QHK21097.1"/>
    </source>
</evidence>
<dbReference type="KEGG" id="psey:GU243_16805"/>
<organism evidence="1 2">
    <name type="scientific">Pseudarthrobacter psychrotolerans</name>
    <dbReference type="NCBI Taxonomy" id="2697569"/>
    <lineage>
        <taxon>Bacteria</taxon>
        <taxon>Bacillati</taxon>
        <taxon>Actinomycetota</taxon>
        <taxon>Actinomycetes</taxon>
        <taxon>Micrococcales</taxon>
        <taxon>Micrococcaceae</taxon>
        <taxon>Pseudarthrobacter</taxon>
    </lineage>
</organism>
<dbReference type="InterPro" id="IPR036388">
    <property type="entry name" value="WH-like_DNA-bd_sf"/>
</dbReference>
<dbReference type="CDD" id="cd00090">
    <property type="entry name" value="HTH_ARSR"/>
    <property type="match status" value="1"/>
</dbReference>
<dbReference type="Pfam" id="PF12840">
    <property type="entry name" value="HTH_20"/>
    <property type="match status" value="1"/>
</dbReference>
<keyword evidence="2" id="KW-1185">Reference proteome</keyword>
<gene>
    <name evidence="1" type="ORF">GU243_16805</name>
</gene>
<dbReference type="Proteomes" id="UP000464186">
    <property type="component" value="Chromosome"/>
</dbReference>
<dbReference type="EMBL" id="CP047898">
    <property type="protein sequence ID" value="QHK21097.1"/>
    <property type="molecule type" value="Genomic_DNA"/>
</dbReference>
<dbReference type="SUPFAM" id="SSF46785">
    <property type="entry name" value="Winged helix' DNA-binding domain"/>
    <property type="match status" value="1"/>
</dbReference>
<sequence>MVQSFRSPEDAARLSNVRSRILEYLAGNGASKVSDISSAVGSSRDNVRYHLAALEAASLVRSNISPGTRTGCTPFYALAPVTAESRELVH</sequence>
<dbReference type="InterPro" id="IPR011991">
    <property type="entry name" value="ArsR-like_HTH"/>
</dbReference>
<evidence type="ECO:0000313" key="2">
    <source>
        <dbReference type="Proteomes" id="UP000464186"/>
    </source>
</evidence>
<dbReference type="Gene3D" id="1.10.10.10">
    <property type="entry name" value="Winged helix-like DNA-binding domain superfamily/Winged helix DNA-binding domain"/>
    <property type="match status" value="1"/>
</dbReference>
<accession>A0A6P1NQP8</accession>
<proteinExistence type="predicted"/>